<keyword evidence="4 5" id="KW-0472">Membrane</keyword>
<dbReference type="Gene3D" id="3.30.750.24">
    <property type="entry name" value="STAS domain"/>
    <property type="match status" value="1"/>
</dbReference>
<dbReference type="GO" id="GO:0016020">
    <property type="term" value="C:membrane"/>
    <property type="evidence" value="ECO:0007669"/>
    <property type="project" value="UniProtKB-SubCell"/>
</dbReference>
<evidence type="ECO:0000313" key="7">
    <source>
        <dbReference type="EMBL" id="KAL3288769.1"/>
    </source>
</evidence>
<organism evidence="7 8">
    <name type="scientific">Cryptolaemus montrouzieri</name>
    <dbReference type="NCBI Taxonomy" id="559131"/>
    <lineage>
        <taxon>Eukaryota</taxon>
        <taxon>Metazoa</taxon>
        <taxon>Ecdysozoa</taxon>
        <taxon>Arthropoda</taxon>
        <taxon>Hexapoda</taxon>
        <taxon>Insecta</taxon>
        <taxon>Pterygota</taxon>
        <taxon>Neoptera</taxon>
        <taxon>Endopterygota</taxon>
        <taxon>Coleoptera</taxon>
        <taxon>Polyphaga</taxon>
        <taxon>Cucujiformia</taxon>
        <taxon>Coccinelloidea</taxon>
        <taxon>Coccinellidae</taxon>
        <taxon>Scymninae</taxon>
        <taxon>Scymnini</taxon>
        <taxon>Cryptolaemus</taxon>
    </lineage>
</organism>
<dbReference type="AlphaFoldDB" id="A0ABD2PCR6"/>
<feature type="domain" description="STAS" evidence="6">
    <location>
        <begin position="455"/>
        <end position="565"/>
    </location>
</feature>
<feature type="transmembrane region" description="Helical" evidence="5">
    <location>
        <begin position="57"/>
        <end position="75"/>
    </location>
</feature>
<reference evidence="7 8" key="1">
    <citation type="journal article" date="2021" name="BMC Biol.">
        <title>Horizontally acquired antibacterial genes associated with adaptive radiation of ladybird beetles.</title>
        <authorList>
            <person name="Li H.S."/>
            <person name="Tang X.F."/>
            <person name="Huang Y.H."/>
            <person name="Xu Z.Y."/>
            <person name="Chen M.L."/>
            <person name="Du X.Y."/>
            <person name="Qiu B.Y."/>
            <person name="Chen P.T."/>
            <person name="Zhang W."/>
            <person name="Slipinski A."/>
            <person name="Escalona H.E."/>
            <person name="Waterhouse R.M."/>
            <person name="Zwick A."/>
            <person name="Pang H."/>
        </authorList>
    </citation>
    <scope>NUCLEOTIDE SEQUENCE [LARGE SCALE GENOMIC DNA]</scope>
    <source>
        <strain evidence="7">SYSU2018</strain>
    </source>
</reference>
<keyword evidence="2 5" id="KW-0812">Transmembrane</keyword>
<evidence type="ECO:0000259" key="6">
    <source>
        <dbReference type="PROSITE" id="PS50801"/>
    </source>
</evidence>
<proteinExistence type="predicted"/>
<dbReference type="EMBL" id="JABFTP020000185">
    <property type="protein sequence ID" value="KAL3288769.1"/>
    <property type="molecule type" value="Genomic_DNA"/>
</dbReference>
<keyword evidence="3 5" id="KW-1133">Transmembrane helix</keyword>
<gene>
    <name evidence="7" type="ORF">HHI36_003203</name>
</gene>
<feature type="transmembrane region" description="Helical" evidence="5">
    <location>
        <begin position="419"/>
        <end position="446"/>
    </location>
</feature>
<sequence>MIDLMDLIRRRIPIIQWLPHYKFSYCMKDILAGFTVALTEIPQGIAYAKVAELDPVYGLYSGFMGCFMYFFFGSCKDLNIGPTSILSLMIQSHVSALGADIAVLCTFTTGCIIFLLGLFNLGFLVEFFSYPVIAGFTSAGALQIASSQLNSLFGIQAKASAFLDAWIAVFQNLDQIKWTDTTLGVISIIFLMILREFKKIGSLKYRDDLSRTKNILSILAFLLYLSRNAMIVIIGTLLAYSLGGNDVHNPFELTGTISSGIPQFAFPPFSPVINGTQYQFSDMIKELGTTTIFTPLVAILETVAIAKAFSGGKILDSTQEMFAVGICNIMGSFVKSMPVTGSFTRTAVNNASGVVTTFGGVITGICVLLALTFLTSTFYYIPKATLAAVVITAMFYLFDYEAFIVLWRAKKADLIPLLVTFFTCLLWSLENGILVGIFCHLLFVLYSSVRPKFYIDLEVHSGKYVNIISPKNSIQFPAAEYMRKIIEKHCSAQSAIVVINGKNIGNMDATVAKSFACLRQELEANEKKLLFINLKPSVKEILLKVDPDLRQFCFERSLEDSIKSIDAVADFTTVSSNT</sequence>
<comment type="caution">
    <text evidence="7">The sequence shown here is derived from an EMBL/GenBank/DDBJ whole genome shotgun (WGS) entry which is preliminary data.</text>
</comment>
<protein>
    <recommendedName>
        <fullName evidence="6">STAS domain-containing protein</fullName>
    </recommendedName>
</protein>
<comment type="subcellular location">
    <subcellularLocation>
        <location evidence="1">Membrane</location>
        <topology evidence="1">Multi-pass membrane protein</topology>
    </subcellularLocation>
</comment>
<feature type="transmembrane region" description="Helical" evidence="5">
    <location>
        <begin position="176"/>
        <end position="194"/>
    </location>
</feature>
<evidence type="ECO:0000256" key="3">
    <source>
        <dbReference type="ARBA" id="ARBA00022989"/>
    </source>
</evidence>
<feature type="transmembrane region" description="Helical" evidence="5">
    <location>
        <begin position="292"/>
        <end position="309"/>
    </location>
</feature>
<dbReference type="SUPFAM" id="SSF52091">
    <property type="entry name" value="SpoIIaa-like"/>
    <property type="match status" value="1"/>
</dbReference>
<evidence type="ECO:0000256" key="2">
    <source>
        <dbReference type="ARBA" id="ARBA00022692"/>
    </source>
</evidence>
<evidence type="ECO:0000256" key="1">
    <source>
        <dbReference type="ARBA" id="ARBA00004141"/>
    </source>
</evidence>
<dbReference type="InterPro" id="IPR002645">
    <property type="entry name" value="STAS_dom"/>
</dbReference>
<accession>A0ABD2PCR6</accession>
<dbReference type="Pfam" id="PF00916">
    <property type="entry name" value="Sulfate_transp"/>
    <property type="match status" value="1"/>
</dbReference>
<feature type="transmembrane region" description="Helical" evidence="5">
    <location>
        <begin position="351"/>
        <end position="374"/>
    </location>
</feature>
<evidence type="ECO:0000256" key="4">
    <source>
        <dbReference type="ARBA" id="ARBA00023136"/>
    </source>
</evidence>
<dbReference type="Pfam" id="PF01740">
    <property type="entry name" value="STAS"/>
    <property type="match status" value="1"/>
</dbReference>
<feature type="transmembrane region" description="Helical" evidence="5">
    <location>
        <begin position="127"/>
        <end position="145"/>
    </location>
</feature>
<dbReference type="InterPro" id="IPR001902">
    <property type="entry name" value="SLC26A/SulP_fam"/>
</dbReference>
<feature type="transmembrane region" description="Helical" evidence="5">
    <location>
        <begin position="96"/>
        <end position="121"/>
    </location>
</feature>
<feature type="transmembrane region" description="Helical" evidence="5">
    <location>
        <begin position="215"/>
        <end position="240"/>
    </location>
</feature>
<name>A0ABD2PCR6_9CUCU</name>
<dbReference type="PANTHER" id="PTHR11814">
    <property type="entry name" value="SULFATE TRANSPORTER"/>
    <property type="match status" value="1"/>
</dbReference>
<dbReference type="PROSITE" id="PS50801">
    <property type="entry name" value="STAS"/>
    <property type="match status" value="1"/>
</dbReference>
<dbReference type="CDD" id="cd07042">
    <property type="entry name" value="STAS_SulP_like_sulfate_transporter"/>
    <property type="match status" value="1"/>
</dbReference>
<dbReference type="Proteomes" id="UP001516400">
    <property type="component" value="Unassembled WGS sequence"/>
</dbReference>
<evidence type="ECO:0000256" key="5">
    <source>
        <dbReference type="SAM" id="Phobius"/>
    </source>
</evidence>
<feature type="transmembrane region" description="Helical" evidence="5">
    <location>
        <begin position="386"/>
        <end position="407"/>
    </location>
</feature>
<dbReference type="InterPro" id="IPR011547">
    <property type="entry name" value="SLC26A/SulP_dom"/>
</dbReference>
<evidence type="ECO:0000313" key="8">
    <source>
        <dbReference type="Proteomes" id="UP001516400"/>
    </source>
</evidence>
<keyword evidence="8" id="KW-1185">Reference proteome</keyword>
<dbReference type="InterPro" id="IPR036513">
    <property type="entry name" value="STAS_dom_sf"/>
</dbReference>